<feature type="compositionally biased region" description="Basic and acidic residues" evidence="1">
    <location>
        <begin position="1"/>
        <end position="13"/>
    </location>
</feature>
<accession>A0ABS8RMN3</accession>
<proteinExistence type="predicted"/>
<reference evidence="2 3" key="1">
    <citation type="journal article" date="2021" name="BMC Genomics">
        <title>Datura genome reveals duplications of psychoactive alkaloid biosynthetic genes and high mutation rate following tissue culture.</title>
        <authorList>
            <person name="Rajewski A."/>
            <person name="Carter-House D."/>
            <person name="Stajich J."/>
            <person name="Litt A."/>
        </authorList>
    </citation>
    <scope>NUCLEOTIDE SEQUENCE [LARGE SCALE GENOMIC DNA]</scope>
    <source>
        <strain evidence="2">AR-01</strain>
    </source>
</reference>
<evidence type="ECO:0000313" key="3">
    <source>
        <dbReference type="Proteomes" id="UP000823775"/>
    </source>
</evidence>
<gene>
    <name evidence="2" type="ORF">HAX54_037771</name>
</gene>
<feature type="compositionally biased region" description="Low complexity" evidence="1">
    <location>
        <begin position="45"/>
        <end position="62"/>
    </location>
</feature>
<feature type="region of interest" description="Disordered" evidence="1">
    <location>
        <begin position="1"/>
        <end position="80"/>
    </location>
</feature>
<dbReference type="Proteomes" id="UP000823775">
    <property type="component" value="Unassembled WGS sequence"/>
</dbReference>
<feature type="compositionally biased region" description="Low complexity" evidence="1">
    <location>
        <begin position="16"/>
        <end position="27"/>
    </location>
</feature>
<organism evidence="2 3">
    <name type="scientific">Datura stramonium</name>
    <name type="common">Jimsonweed</name>
    <name type="synonym">Common thornapple</name>
    <dbReference type="NCBI Taxonomy" id="4076"/>
    <lineage>
        <taxon>Eukaryota</taxon>
        <taxon>Viridiplantae</taxon>
        <taxon>Streptophyta</taxon>
        <taxon>Embryophyta</taxon>
        <taxon>Tracheophyta</taxon>
        <taxon>Spermatophyta</taxon>
        <taxon>Magnoliopsida</taxon>
        <taxon>eudicotyledons</taxon>
        <taxon>Gunneridae</taxon>
        <taxon>Pentapetalae</taxon>
        <taxon>asterids</taxon>
        <taxon>lamiids</taxon>
        <taxon>Solanales</taxon>
        <taxon>Solanaceae</taxon>
        <taxon>Solanoideae</taxon>
        <taxon>Datureae</taxon>
        <taxon>Datura</taxon>
    </lineage>
</organism>
<evidence type="ECO:0000313" key="2">
    <source>
        <dbReference type="EMBL" id="MCD7448069.1"/>
    </source>
</evidence>
<dbReference type="EMBL" id="JACEIK010000051">
    <property type="protein sequence ID" value="MCD7448069.1"/>
    <property type="molecule type" value="Genomic_DNA"/>
</dbReference>
<name>A0ABS8RMN3_DATST</name>
<comment type="caution">
    <text evidence="2">The sequence shown here is derived from an EMBL/GenBank/DDBJ whole genome shotgun (WGS) entry which is preliminary data.</text>
</comment>
<keyword evidence="3" id="KW-1185">Reference proteome</keyword>
<evidence type="ECO:0000256" key="1">
    <source>
        <dbReference type="SAM" id="MobiDB-lite"/>
    </source>
</evidence>
<sequence>REPVNRAEPEHRRNTSPSPYLLSHLLSTGKQPEKPSGTHPHSGRRSPPLSFSLLSTLRSSSPAKPDSRTKPHPIPYVSFH</sequence>
<protein>
    <submittedName>
        <fullName evidence="2">Uncharacterized protein</fullName>
    </submittedName>
</protein>
<feature type="non-terminal residue" evidence="2">
    <location>
        <position position="1"/>
    </location>
</feature>